<sequence>MEIVPVTAENACDFGRVICDSWGQTYRGLIPDEILDNRNAERWAERARLSPEGKYLAYVGDKAVGAVGMLKSARNFCTYADSCEIVALYVLKGYHRRGVGRALMEKALEGNEGRDTTLFVLKGNDNAISFYRHMGFEFTGRTLDEGGMTELEMMRKGKRHL</sequence>
<protein>
    <submittedName>
        <fullName evidence="4">Acetyltransferase, GNAT family</fullName>
    </submittedName>
</protein>
<evidence type="ECO:0000313" key="5">
    <source>
        <dbReference type="Proteomes" id="UP000004259"/>
    </source>
</evidence>
<dbReference type="Proteomes" id="UP000004259">
    <property type="component" value="Unassembled WGS sequence"/>
</dbReference>
<dbReference type="AlphaFoldDB" id="E9SB27"/>
<name>E9SB27_RUMAL</name>
<evidence type="ECO:0000256" key="2">
    <source>
        <dbReference type="ARBA" id="ARBA00023315"/>
    </source>
</evidence>
<keyword evidence="2" id="KW-0012">Acyltransferase</keyword>
<dbReference type="Pfam" id="PF00583">
    <property type="entry name" value="Acetyltransf_1"/>
    <property type="match status" value="1"/>
</dbReference>
<evidence type="ECO:0000256" key="1">
    <source>
        <dbReference type="ARBA" id="ARBA00022679"/>
    </source>
</evidence>
<keyword evidence="5" id="KW-1185">Reference proteome</keyword>
<accession>E9SB27</accession>
<keyword evidence="1 4" id="KW-0808">Transferase</keyword>
<comment type="caution">
    <text evidence="4">The sequence shown here is derived from an EMBL/GenBank/DDBJ whole genome shotgun (WGS) entry which is preliminary data.</text>
</comment>
<dbReference type="CDD" id="cd04301">
    <property type="entry name" value="NAT_SF"/>
    <property type="match status" value="1"/>
</dbReference>
<evidence type="ECO:0000259" key="3">
    <source>
        <dbReference type="PROSITE" id="PS51186"/>
    </source>
</evidence>
<organism evidence="4 5">
    <name type="scientific">Ruminococcus albus 8</name>
    <dbReference type="NCBI Taxonomy" id="246199"/>
    <lineage>
        <taxon>Bacteria</taxon>
        <taxon>Bacillati</taxon>
        <taxon>Bacillota</taxon>
        <taxon>Clostridia</taxon>
        <taxon>Eubacteriales</taxon>
        <taxon>Oscillospiraceae</taxon>
        <taxon>Ruminococcus</taxon>
    </lineage>
</organism>
<feature type="domain" description="N-acetyltransferase" evidence="3">
    <location>
        <begin position="1"/>
        <end position="158"/>
    </location>
</feature>
<dbReference type="eggNOG" id="COG0456">
    <property type="taxonomic scope" value="Bacteria"/>
</dbReference>
<dbReference type="PANTHER" id="PTHR43420">
    <property type="entry name" value="ACETYLTRANSFERASE"/>
    <property type="match status" value="1"/>
</dbReference>
<dbReference type="SUPFAM" id="SSF55729">
    <property type="entry name" value="Acyl-CoA N-acyltransferases (Nat)"/>
    <property type="match status" value="1"/>
</dbReference>
<reference evidence="4 5" key="1">
    <citation type="submission" date="2011-02" db="EMBL/GenBank/DDBJ databases">
        <authorList>
            <person name="Nelson K.E."/>
            <person name="Sutton G."/>
            <person name="Torralba M."/>
            <person name="Durkin S."/>
            <person name="Harkins D."/>
            <person name="Montgomery R."/>
            <person name="Ziemer C."/>
            <person name="Klaassens E."/>
            <person name="Ocuiv P."/>
            <person name="Morrison M."/>
        </authorList>
    </citation>
    <scope>NUCLEOTIDE SEQUENCE [LARGE SCALE GENOMIC DNA]</scope>
    <source>
        <strain evidence="4 5">8</strain>
    </source>
</reference>
<dbReference type="EMBL" id="ADKM02000062">
    <property type="protein sequence ID" value="EGC03566.1"/>
    <property type="molecule type" value="Genomic_DNA"/>
</dbReference>
<dbReference type="GO" id="GO:0016747">
    <property type="term" value="F:acyltransferase activity, transferring groups other than amino-acyl groups"/>
    <property type="evidence" value="ECO:0007669"/>
    <property type="project" value="InterPro"/>
</dbReference>
<dbReference type="Gene3D" id="3.40.630.30">
    <property type="match status" value="1"/>
</dbReference>
<dbReference type="InterPro" id="IPR000182">
    <property type="entry name" value="GNAT_dom"/>
</dbReference>
<dbReference type="InterPro" id="IPR016181">
    <property type="entry name" value="Acyl_CoA_acyltransferase"/>
</dbReference>
<gene>
    <name evidence="4" type="ORF">CUS_8140</name>
</gene>
<dbReference type="InterPro" id="IPR050680">
    <property type="entry name" value="YpeA/RimI_acetyltransf"/>
</dbReference>
<dbReference type="OrthoDB" id="9794197at2"/>
<evidence type="ECO:0000313" key="4">
    <source>
        <dbReference type="EMBL" id="EGC03566.1"/>
    </source>
</evidence>
<dbReference type="STRING" id="246199.CUS_8140"/>
<dbReference type="PROSITE" id="PS51186">
    <property type="entry name" value="GNAT"/>
    <property type="match status" value="1"/>
</dbReference>
<proteinExistence type="predicted"/>